<keyword evidence="1" id="KW-0175">Coiled coil</keyword>
<comment type="caution">
    <text evidence="3">The sequence shown here is derived from an EMBL/GenBank/DDBJ whole genome shotgun (WGS) entry which is preliminary data.</text>
</comment>
<dbReference type="AlphaFoldDB" id="A0AAE0ENL3"/>
<feature type="coiled-coil region" evidence="1">
    <location>
        <begin position="192"/>
        <end position="254"/>
    </location>
</feature>
<evidence type="ECO:0000313" key="4">
    <source>
        <dbReference type="Proteomes" id="UP001190700"/>
    </source>
</evidence>
<dbReference type="Proteomes" id="UP001190700">
    <property type="component" value="Unassembled WGS sequence"/>
</dbReference>
<evidence type="ECO:0000256" key="2">
    <source>
        <dbReference type="SAM" id="MobiDB-lite"/>
    </source>
</evidence>
<name>A0AAE0ENL3_9CHLO</name>
<organism evidence="3 4">
    <name type="scientific">Cymbomonas tetramitiformis</name>
    <dbReference type="NCBI Taxonomy" id="36881"/>
    <lineage>
        <taxon>Eukaryota</taxon>
        <taxon>Viridiplantae</taxon>
        <taxon>Chlorophyta</taxon>
        <taxon>Pyramimonadophyceae</taxon>
        <taxon>Pyramimonadales</taxon>
        <taxon>Pyramimonadaceae</taxon>
        <taxon>Cymbomonas</taxon>
    </lineage>
</organism>
<protein>
    <submittedName>
        <fullName evidence="3">Uncharacterized protein</fullName>
    </submittedName>
</protein>
<accession>A0AAE0ENL3</accession>
<evidence type="ECO:0000256" key="1">
    <source>
        <dbReference type="SAM" id="Coils"/>
    </source>
</evidence>
<keyword evidence="4" id="KW-1185">Reference proteome</keyword>
<dbReference type="EMBL" id="LGRX02035339">
    <property type="protein sequence ID" value="KAK3235223.1"/>
    <property type="molecule type" value="Genomic_DNA"/>
</dbReference>
<feature type="region of interest" description="Disordered" evidence="2">
    <location>
        <begin position="265"/>
        <end position="320"/>
    </location>
</feature>
<evidence type="ECO:0000313" key="3">
    <source>
        <dbReference type="EMBL" id="KAK3235223.1"/>
    </source>
</evidence>
<gene>
    <name evidence="3" type="ORF">CYMTET_54550</name>
</gene>
<reference evidence="3 4" key="1">
    <citation type="journal article" date="2015" name="Genome Biol. Evol.">
        <title>Comparative Genomics of a Bacterivorous Green Alga Reveals Evolutionary Causalities and Consequences of Phago-Mixotrophic Mode of Nutrition.</title>
        <authorList>
            <person name="Burns J.A."/>
            <person name="Paasch A."/>
            <person name="Narechania A."/>
            <person name="Kim E."/>
        </authorList>
    </citation>
    <scope>NUCLEOTIDE SEQUENCE [LARGE SCALE GENOMIC DNA]</scope>
    <source>
        <strain evidence="3 4">PLY_AMNH</strain>
    </source>
</reference>
<proteinExistence type="predicted"/>
<sequence length="320" mass="35977">MGNAERGIKRKKDEFTVQWSPYGPTKLKKDNGYAVVWNMEHCFVFNSNSLLDVKTRNDIVNMRWNMKQAPHVALQNIHKRGGVAKQLAAINRKKLSLPVLTESLTPLRLKSEVLMREYNEAIELIARERKIAQAPRKSNPIEILPDMPMYRADPTRCSLRHKYPKIVSLTDVHYAELLHAVHQSWVEMKEALDDFNSSLAETLEAAREAENDDGVVETPLLNLMGGDLDAGVAVIESEEEVEEFEEEEDTAETIRIDAIPVMEKATPGTTCSGNTHDRQSGEISPMRQPFPEVNVQVVLEEPRSRSGATGPTAGRSRNPP</sequence>